<dbReference type="Gene3D" id="3.40.720.10">
    <property type="entry name" value="Alkaline Phosphatase, subunit A"/>
    <property type="match status" value="1"/>
</dbReference>
<keyword evidence="2" id="KW-0378">Hydrolase</keyword>
<dbReference type="InterPro" id="IPR050738">
    <property type="entry name" value="Sulfatase"/>
</dbReference>
<evidence type="ECO:0000313" key="6">
    <source>
        <dbReference type="Proteomes" id="UP000240912"/>
    </source>
</evidence>
<dbReference type="PANTHER" id="PTHR42693:SF53">
    <property type="entry name" value="ENDO-4-O-SULFATASE"/>
    <property type="match status" value="1"/>
</dbReference>
<dbReference type="CDD" id="cd16027">
    <property type="entry name" value="SGSH"/>
    <property type="match status" value="1"/>
</dbReference>
<evidence type="ECO:0000259" key="4">
    <source>
        <dbReference type="Pfam" id="PF00884"/>
    </source>
</evidence>
<accession>A0A2T3HPF1</accession>
<evidence type="ECO:0000313" key="5">
    <source>
        <dbReference type="EMBL" id="PST84328.1"/>
    </source>
</evidence>
<evidence type="ECO:0000256" key="3">
    <source>
        <dbReference type="SAM" id="MobiDB-lite"/>
    </source>
</evidence>
<keyword evidence="6" id="KW-1185">Reference proteome</keyword>
<dbReference type="Proteomes" id="UP000240912">
    <property type="component" value="Unassembled WGS sequence"/>
</dbReference>
<reference evidence="5 6" key="1">
    <citation type="submission" date="2018-03" db="EMBL/GenBank/DDBJ databases">
        <authorList>
            <person name="Keele B.F."/>
        </authorList>
    </citation>
    <scope>NUCLEOTIDE SEQUENCE [LARGE SCALE GENOMIC DNA]</scope>
    <source>
        <strain evidence="5 6">YL28-9</strain>
    </source>
</reference>
<proteinExistence type="inferred from homology"/>
<comment type="similarity">
    <text evidence="1">Belongs to the sulfatase family.</text>
</comment>
<protein>
    <submittedName>
        <fullName evidence="5">Sulfatase</fullName>
    </submittedName>
</protein>
<dbReference type="InterPro" id="IPR000917">
    <property type="entry name" value="Sulfatase_N"/>
</dbReference>
<dbReference type="SUPFAM" id="SSF53649">
    <property type="entry name" value="Alkaline phosphatase-like"/>
    <property type="match status" value="1"/>
</dbReference>
<comment type="caution">
    <text evidence="5">The sequence shown here is derived from an EMBL/GenBank/DDBJ whole genome shotgun (WGS) entry which is preliminary data.</text>
</comment>
<dbReference type="Pfam" id="PF00884">
    <property type="entry name" value="Sulfatase"/>
    <property type="match status" value="1"/>
</dbReference>
<evidence type="ECO:0000256" key="1">
    <source>
        <dbReference type="ARBA" id="ARBA00008779"/>
    </source>
</evidence>
<organism evidence="5 6">
    <name type="scientific">Pedobacter yulinensis</name>
    <dbReference type="NCBI Taxonomy" id="2126353"/>
    <lineage>
        <taxon>Bacteria</taxon>
        <taxon>Pseudomonadati</taxon>
        <taxon>Bacteroidota</taxon>
        <taxon>Sphingobacteriia</taxon>
        <taxon>Sphingobacteriales</taxon>
        <taxon>Sphingobacteriaceae</taxon>
        <taxon>Pedobacter</taxon>
    </lineage>
</organism>
<dbReference type="EMBL" id="PYLS01000004">
    <property type="protein sequence ID" value="PST84328.1"/>
    <property type="molecule type" value="Genomic_DNA"/>
</dbReference>
<gene>
    <name evidence="5" type="ORF">C7T94_06325</name>
</gene>
<dbReference type="PANTHER" id="PTHR42693">
    <property type="entry name" value="ARYLSULFATASE FAMILY MEMBER"/>
    <property type="match status" value="1"/>
</dbReference>
<dbReference type="GO" id="GO:0004065">
    <property type="term" value="F:arylsulfatase activity"/>
    <property type="evidence" value="ECO:0007669"/>
    <property type="project" value="TreeGrafter"/>
</dbReference>
<sequence>MHAFAVVPAIAVFSSGLNASTRSIPCFPLLNWPVRQNLQDGKQDCKKNKTQNLTLQPIFNERGMKRFLYIILLLTCSCAIAQDRPNILWLVCEDMSPYLSCYGNTTIQTPNLDALAGRGIRFTRAHSNGAQCSPSRSTLISGVYAVSLGTDIHREKRPFPAAFYFPKYLRQSGYYTSNNAKQDYNNEQTPPDVWNEQGNKAGYASRIDKTKPFFAVFNCGITHMSRVATHTTNGRTPRSVSPQAVRVPAYVPDLPAVRDDIAWNMDAVVMMDQWVGKKLQELERSGEAANTIIFFYSDHGGTVPRGKAYTYESGTHVPFLVSFPKKWAHLAGQPQPATNNRLFSFVDLAPTVLQLAGVEKPTFMKGASVFGGTSNPYIFTFRANQGDSFCPSRAISDGRFKLIRNFQSAYPNGTRQDYQWQMPAQQAWDQAFTAGKLNAPHQKFWRPVEPFELYDLHADSLETNNLAENPTFKGQLVELRTELERTMRRERDLGVIPREYRKGLQARGPLYTLAQTENWPVGQWIAAAEKASMCHLPNVPELMRLLADKDPVLQYWGASGICGLAKAGRLKKIPAAATALIDSKETMKEAKCLLAEALVYTGSSARGLAYLYGLLAQGYGPAGAALQNTGAAVAPVRRQLEQLLQHEKRARYRFYIRSCLINCGALPYAALYPPGEKIGD</sequence>
<dbReference type="OrthoDB" id="975025at2"/>
<feature type="domain" description="Sulfatase N-terminal" evidence="4">
    <location>
        <begin position="85"/>
        <end position="358"/>
    </location>
</feature>
<feature type="compositionally biased region" description="Polar residues" evidence="3">
    <location>
        <begin position="179"/>
        <end position="189"/>
    </location>
</feature>
<dbReference type="AlphaFoldDB" id="A0A2T3HPF1"/>
<name>A0A2T3HPF1_9SPHI</name>
<feature type="region of interest" description="Disordered" evidence="3">
    <location>
        <begin position="179"/>
        <end position="198"/>
    </location>
</feature>
<dbReference type="InterPro" id="IPR017850">
    <property type="entry name" value="Alkaline_phosphatase_core_sf"/>
</dbReference>
<evidence type="ECO:0000256" key="2">
    <source>
        <dbReference type="ARBA" id="ARBA00022801"/>
    </source>
</evidence>